<reference evidence="2 3" key="1">
    <citation type="journal article" date="2019" name="Commun. Biol.">
        <title>The bagworm genome reveals a unique fibroin gene that provides high tensile strength.</title>
        <authorList>
            <person name="Kono N."/>
            <person name="Nakamura H."/>
            <person name="Ohtoshi R."/>
            <person name="Tomita M."/>
            <person name="Numata K."/>
            <person name="Arakawa K."/>
        </authorList>
    </citation>
    <scope>NUCLEOTIDE SEQUENCE [LARGE SCALE GENOMIC DNA]</scope>
</reference>
<protein>
    <submittedName>
        <fullName evidence="2">Uncharacterized protein</fullName>
    </submittedName>
</protein>
<feature type="region of interest" description="Disordered" evidence="1">
    <location>
        <begin position="41"/>
        <end position="72"/>
    </location>
</feature>
<dbReference type="Proteomes" id="UP000299102">
    <property type="component" value="Unassembled WGS sequence"/>
</dbReference>
<proteinExistence type="predicted"/>
<evidence type="ECO:0000313" key="3">
    <source>
        <dbReference type="Proteomes" id="UP000299102"/>
    </source>
</evidence>
<dbReference type="EMBL" id="BGZK01000436">
    <property type="protein sequence ID" value="GBP43483.1"/>
    <property type="molecule type" value="Genomic_DNA"/>
</dbReference>
<evidence type="ECO:0000256" key="1">
    <source>
        <dbReference type="SAM" id="MobiDB-lite"/>
    </source>
</evidence>
<comment type="caution">
    <text evidence="2">The sequence shown here is derived from an EMBL/GenBank/DDBJ whole genome shotgun (WGS) entry which is preliminary data.</text>
</comment>
<name>A0A4C1VXF7_EUMVA</name>
<dbReference type="AlphaFoldDB" id="A0A4C1VXF7"/>
<evidence type="ECO:0000313" key="2">
    <source>
        <dbReference type="EMBL" id="GBP43483.1"/>
    </source>
</evidence>
<feature type="compositionally biased region" description="Basic and acidic residues" evidence="1">
    <location>
        <begin position="45"/>
        <end position="63"/>
    </location>
</feature>
<organism evidence="2 3">
    <name type="scientific">Eumeta variegata</name>
    <name type="common">Bagworm moth</name>
    <name type="synonym">Eumeta japonica</name>
    <dbReference type="NCBI Taxonomy" id="151549"/>
    <lineage>
        <taxon>Eukaryota</taxon>
        <taxon>Metazoa</taxon>
        <taxon>Ecdysozoa</taxon>
        <taxon>Arthropoda</taxon>
        <taxon>Hexapoda</taxon>
        <taxon>Insecta</taxon>
        <taxon>Pterygota</taxon>
        <taxon>Neoptera</taxon>
        <taxon>Endopterygota</taxon>
        <taxon>Lepidoptera</taxon>
        <taxon>Glossata</taxon>
        <taxon>Ditrysia</taxon>
        <taxon>Tineoidea</taxon>
        <taxon>Psychidae</taxon>
        <taxon>Oiketicinae</taxon>
        <taxon>Eumeta</taxon>
    </lineage>
</organism>
<accession>A0A4C1VXF7</accession>
<gene>
    <name evidence="2" type="ORF">EVAR_16058_1</name>
</gene>
<sequence>MFPGFLRNEAVNDRGIEVAKDRTWTAGTKARDVIDGVRPGYLRNGKTDHDTTLPGRTEAKVEPQSRSGAKAESGLNGGDPLYLFVCLFIRDIFGMAAQIMIRLLLGGSESSVTGIEVENETEIEIDIDRYKRKKIHFTSMPVQLRPLTIRANRLQESAEQRLPGRLVF</sequence>
<keyword evidence="3" id="KW-1185">Reference proteome</keyword>